<name>A0A1I4PVW6_9GAMM</name>
<dbReference type="AlphaFoldDB" id="A0A1I4PVW6"/>
<accession>A0A1I4PVW6</accession>
<dbReference type="Proteomes" id="UP000243629">
    <property type="component" value="Unassembled WGS sequence"/>
</dbReference>
<dbReference type="EMBL" id="FOUI01000003">
    <property type="protein sequence ID" value="SFM31938.1"/>
    <property type="molecule type" value="Genomic_DNA"/>
</dbReference>
<evidence type="ECO:0008006" key="3">
    <source>
        <dbReference type="Google" id="ProtNLM"/>
    </source>
</evidence>
<reference evidence="2" key="1">
    <citation type="submission" date="2016-10" db="EMBL/GenBank/DDBJ databases">
        <authorList>
            <person name="Varghese N."/>
            <person name="Submissions S."/>
        </authorList>
    </citation>
    <scope>NUCLEOTIDE SEQUENCE [LARGE SCALE GENOMIC DNA]</scope>
    <source>
        <strain evidence="2">DSM 24213</strain>
    </source>
</reference>
<dbReference type="RefSeq" id="WP_093473460.1">
    <property type="nucleotide sequence ID" value="NZ_FOUI01000003.1"/>
</dbReference>
<gene>
    <name evidence="1" type="ORF">SAMN05216217_103130</name>
</gene>
<dbReference type="STRING" id="1720063.SAMN05216217_103130"/>
<keyword evidence="2" id="KW-1185">Reference proteome</keyword>
<dbReference type="OrthoDB" id="547680at2"/>
<dbReference type="SUPFAM" id="SSF53850">
    <property type="entry name" value="Periplasmic binding protein-like II"/>
    <property type="match status" value="1"/>
</dbReference>
<evidence type="ECO:0000313" key="1">
    <source>
        <dbReference type="EMBL" id="SFM31938.1"/>
    </source>
</evidence>
<sequence length="274" mass="31114">MTSPSNQTPYRRHPVRWLGVLAILLGSLPALASQSLTLRLGALNNVDYLAELLTRVLQDDGLVVDVITIPGIPTTRLERMLEQGAISAMLLGETPARNQRLLPIYVEMTDNLMNQRILFIPRGQQERYSRVHTLEDFRALGVVAGMGSDWRDLQIWQANNLPVTSISGDWRRLYEMLASGGRGIDYLPRGAMEMAGEWSLHRKLQMEEKLVLVYPHDHILYISPQHPELHARLARLLPQAHASGLIRQLAHKHFQAVFKAPVNLQQRRVIHLTE</sequence>
<protein>
    <recommendedName>
        <fullName evidence="3">ABC-type amino acid transport substrate-binding protein</fullName>
    </recommendedName>
</protein>
<organism evidence="1 2">
    <name type="scientific">Halopseudomonas yangmingensis</name>
    <dbReference type="NCBI Taxonomy" id="1720063"/>
    <lineage>
        <taxon>Bacteria</taxon>
        <taxon>Pseudomonadati</taxon>
        <taxon>Pseudomonadota</taxon>
        <taxon>Gammaproteobacteria</taxon>
        <taxon>Pseudomonadales</taxon>
        <taxon>Pseudomonadaceae</taxon>
        <taxon>Halopseudomonas</taxon>
    </lineage>
</organism>
<proteinExistence type="predicted"/>
<evidence type="ECO:0000313" key="2">
    <source>
        <dbReference type="Proteomes" id="UP000243629"/>
    </source>
</evidence>